<evidence type="ECO:0000256" key="1">
    <source>
        <dbReference type="ARBA" id="ARBA00013160"/>
    </source>
</evidence>
<keyword evidence="3 10" id="KW-0547">Nucleotide-binding</keyword>
<reference evidence="13" key="1">
    <citation type="submission" date="2017-01" db="EMBL/GenBank/DDBJ databases">
        <title>Comparative genomics of anhydrobiosis in the tardigrade Hypsibius dujardini.</title>
        <authorList>
            <person name="Yoshida Y."/>
            <person name="Koutsovoulos G."/>
            <person name="Laetsch D."/>
            <person name="Stevens L."/>
            <person name="Kumar S."/>
            <person name="Horikawa D."/>
            <person name="Ishino K."/>
            <person name="Komine S."/>
            <person name="Tomita M."/>
            <person name="Blaxter M."/>
            <person name="Arakawa K."/>
        </authorList>
    </citation>
    <scope>NUCLEOTIDE SEQUENCE [LARGE SCALE GENOMIC DNA]</scope>
    <source>
        <strain evidence="13">Z151</strain>
    </source>
</reference>
<dbReference type="GO" id="GO:0006437">
    <property type="term" value="P:tyrosyl-tRNA aminoacylation"/>
    <property type="evidence" value="ECO:0007669"/>
    <property type="project" value="InterPro"/>
</dbReference>
<dbReference type="SUPFAM" id="SSF52374">
    <property type="entry name" value="Nucleotidylyl transferase"/>
    <property type="match status" value="1"/>
</dbReference>
<evidence type="ECO:0000256" key="3">
    <source>
        <dbReference type="ARBA" id="ARBA00022741"/>
    </source>
</evidence>
<dbReference type="Gene3D" id="3.10.290.10">
    <property type="entry name" value="RNA-binding S4 domain"/>
    <property type="match status" value="1"/>
</dbReference>
<dbReference type="GO" id="GO:0004831">
    <property type="term" value="F:tyrosine-tRNA ligase activity"/>
    <property type="evidence" value="ECO:0007669"/>
    <property type="project" value="UniProtKB-EC"/>
</dbReference>
<dbReference type="Pfam" id="PF00579">
    <property type="entry name" value="tRNA-synt_1b"/>
    <property type="match status" value="1"/>
</dbReference>
<accession>A0A1W0XDM8</accession>
<dbReference type="InterPro" id="IPR024088">
    <property type="entry name" value="Tyr-tRNA-ligase_bac-type"/>
</dbReference>
<dbReference type="EC" id="6.1.1.1" evidence="1 10"/>
<dbReference type="InterPro" id="IPR014729">
    <property type="entry name" value="Rossmann-like_a/b/a_fold"/>
</dbReference>
<dbReference type="FunFam" id="1.10.240.10:FF:000001">
    <property type="entry name" value="Tyrosine--tRNA ligase"/>
    <property type="match status" value="1"/>
</dbReference>
<evidence type="ECO:0000256" key="7">
    <source>
        <dbReference type="ARBA" id="ARBA00023146"/>
    </source>
</evidence>
<dbReference type="FunFam" id="3.40.50.620:FF:000107">
    <property type="entry name" value="Tyrosine--tRNA ligase"/>
    <property type="match status" value="1"/>
</dbReference>
<feature type="domain" description="Tyrosine--tRNA ligase SYY-like C-terminal" evidence="11">
    <location>
        <begin position="398"/>
        <end position="464"/>
    </location>
</feature>
<protein>
    <recommendedName>
        <fullName evidence="1 10">Tyrosine--tRNA ligase</fullName>
        <ecNumber evidence="1 10">6.1.1.1</ecNumber>
    </recommendedName>
    <alternativeName>
        <fullName evidence="8 10">Tyrosyl-tRNA synthetase</fullName>
    </alternativeName>
</protein>
<dbReference type="PRINTS" id="PR01040">
    <property type="entry name" value="TRNASYNTHTYR"/>
</dbReference>
<evidence type="ECO:0000313" key="13">
    <source>
        <dbReference type="Proteomes" id="UP000192578"/>
    </source>
</evidence>
<dbReference type="InterPro" id="IPR002305">
    <property type="entry name" value="aa-tRNA-synth_Ic"/>
</dbReference>
<keyword evidence="7 10" id="KW-0030">Aminoacyl-tRNA synthetase</keyword>
<dbReference type="PANTHER" id="PTHR11766">
    <property type="entry name" value="TYROSYL-TRNA SYNTHETASE"/>
    <property type="match status" value="1"/>
</dbReference>
<dbReference type="CDD" id="cd00805">
    <property type="entry name" value="TyrRS_core"/>
    <property type="match status" value="1"/>
</dbReference>
<dbReference type="EMBL" id="MTYJ01000003">
    <property type="protein sequence ID" value="OQV25441.1"/>
    <property type="molecule type" value="Genomic_DNA"/>
</dbReference>
<evidence type="ECO:0000313" key="12">
    <source>
        <dbReference type="EMBL" id="OQV25441.1"/>
    </source>
</evidence>
<evidence type="ECO:0000256" key="2">
    <source>
        <dbReference type="ARBA" id="ARBA00022598"/>
    </source>
</evidence>
<comment type="caution">
    <text evidence="12">The sequence shown here is derived from an EMBL/GenBank/DDBJ whole genome shotgun (WGS) entry which is preliminary data.</text>
</comment>
<dbReference type="GO" id="GO:0005829">
    <property type="term" value="C:cytosol"/>
    <property type="evidence" value="ECO:0007669"/>
    <property type="project" value="TreeGrafter"/>
</dbReference>
<proteinExistence type="inferred from homology"/>
<keyword evidence="13" id="KW-1185">Reference proteome</keyword>
<dbReference type="GO" id="GO:0005739">
    <property type="term" value="C:mitochondrion"/>
    <property type="evidence" value="ECO:0007669"/>
    <property type="project" value="TreeGrafter"/>
</dbReference>
<dbReference type="InterPro" id="IPR054608">
    <property type="entry name" value="SYY-like_C"/>
</dbReference>
<dbReference type="InterPro" id="IPR002307">
    <property type="entry name" value="Tyr-tRNA-ligase"/>
</dbReference>
<evidence type="ECO:0000256" key="5">
    <source>
        <dbReference type="ARBA" id="ARBA00022884"/>
    </source>
</evidence>
<dbReference type="PANTHER" id="PTHR11766:SF0">
    <property type="entry name" value="TYROSINE--TRNA LIGASE, MITOCHONDRIAL"/>
    <property type="match status" value="1"/>
</dbReference>
<evidence type="ECO:0000259" key="11">
    <source>
        <dbReference type="Pfam" id="PF22421"/>
    </source>
</evidence>
<evidence type="ECO:0000256" key="4">
    <source>
        <dbReference type="ARBA" id="ARBA00022840"/>
    </source>
</evidence>
<comment type="similarity">
    <text evidence="10">Belongs to the class-I aminoacyl-tRNA synthetase family.</text>
</comment>
<dbReference type="OrthoDB" id="337870at2759"/>
<dbReference type="GO" id="GO:0005524">
    <property type="term" value="F:ATP binding"/>
    <property type="evidence" value="ECO:0007669"/>
    <property type="project" value="UniProtKB-KW"/>
</dbReference>
<evidence type="ECO:0000256" key="8">
    <source>
        <dbReference type="ARBA" id="ARBA00033323"/>
    </source>
</evidence>
<dbReference type="GO" id="GO:0003723">
    <property type="term" value="F:RNA binding"/>
    <property type="evidence" value="ECO:0007669"/>
    <property type="project" value="UniProtKB-KW"/>
</dbReference>
<keyword evidence="6 10" id="KW-0648">Protein biosynthesis</keyword>
<dbReference type="Proteomes" id="UP000192578">
    <property type="component" value="Unassembled WGS sequence"/>
</dbReference>
<dbReference type="InterPro" id="IPR036986">
    <property type="entry name" value="S4_RNA-bd_sf"/>
</dbReference>
<comment type="catalytic activity">
    <reaction evidence="9 10">
        <text>tRNA(Tyr) + L-tyrosine + ATP = L-tyrosyl-tRNA(Tyr) + AMP + diphosphate + H(+)</text>
        <dbReference type="Rhea" id="RHEA:10220"/>
        <dbReference type="Rhea" id="RHEA-COMP:9706"/>
        <dbReference type="Rhea" id="RHEA-COMP:9707"/>
        <dbReference type="ChEBI" id="CHEBI:15378"/>
        <dbReference type="ChEBI" id="CHEBI:30616"/>
        <dbReference type="ChEBI" id="CHEBI:33019"/>
        <dbReference type="ChEBI" id="CHEBI:58315"/>
        <dbReference type="ChEBI" id="CHEBI:78442"/>
        <dbReference type="ChEBI" id="CHEBI:78536"/>
        <dbReference type="ChEBI" id="CHEBI:456215"/>
        <dbReference type="EC" id="6.1.1.1"/>
    </reaction>
</comment>
<name>A0A1W0XDM8_HYPEX</name>
<keyword evidence="4 10" id="KW-0067">ATP-binding</keyword>
<sequence>MTLRSRISRKFLLASSQRLNFRRSVVLNVKSLNERGLISNVFPALDDKFVNRLASKSVAVYTGFDPTASALHVGNLLPLIGLLRFQRSGIRPIVVCLPMLQIGDATALVGDPSGKNKEREGIAADVVAGYSAGIRANIERIFANHAAHLWKSQTKVLPELKLMSNMDWYSKMNPVEFLGGVGRNIRMGAMLLKDSVQSRLNGPEGMSFAEFSYQAFQAYDWLHLFRKYDCFLQLGGHDQMGNMMAGYELIRRMTGDTAHCFTVPLVVNEIGSKFGKTAGNAVWLDESKTSTFEFYQFFLRLPDTEVEKYLRLFTLVPDEEIADIMAQQTAKPELRKAHKKLADQVTLLVHGDKGLELAQRATEAFFGSDIKALASLDPGVVSDIFGRAFVSNLNFTSGITVFDVVMRAKCFADERDARRVIAAGGVNINFSKMRNPDECLQVGEHVLPNEMTLIRIGKKNYYVVRWNS</sequence>
<evidence type="ECO:0000256" key="6">
    <source>
        <dbReference type="ARBA" id="ARBA00022917"/>
    </source>
</evidence>
<evidence type="ECO:0000256" key="10">
    <source>
        <dbReference type="RuleBase" id="RU361234"/>
    </source>
</evidence>
<organism evidence="12 13">
    <name type="scientific">Hypsibius exemplaris</name>
    <name type="common">Freshwater tardigrade</name>
    <dbReference type="NCBI Taxonomy" id="2072580"/>
    <lineage>
        <taxon>Eukaryota</taxon>
        <taxon>Metazoa</taxon>
        <taxon>Ecdysozoa</taxon>
        <taxon>Tardigrada</taxon>
        <taxon>Eutardigrada</taxon>
        <taxon>Parachela</taxon>
        <taxon>Hypsibioidea</taxon>
        <taxon>Hypsibiidae</taxon>
        <taxon>Hypsibius</taxon>
    </lineage>
</organism>
<keyword evidence="2 10" id="KW-0436">Ligase</keyword>
<dbReference type="Gene3D" id="1.10.240.10">
    <property type="entry name" value="Tyrosyl-Transfer RNA Synthetase"/>
    <property type="match status" value="1"/>
</dbReference>
<keyword evidence="5" id="KW-0694">RNA-binding</keyword>
<dbReference type="Pfam" id="PF22421">
    <property type="entry name" value="SYY_C-terminal"/>
    <property type="match status" value="1"/>
</dbReference>
<dbReference type="SUPFAM" id="SSF55174">
    <property type="entry name" value="Alpha-L RNA-binding motif"/>
    <property type="match status" value="1"/>
</dbReference>
<evidence type="ECO:0000256" key="9">
    <source>
        <dbReference type="ARBA" id="ARBA00048248"/>
    </source>
</evidence>
<dbReference type="Gene3D" id="3.40.50.620">
    <property type="entry name" value="HUPs"/>
    <property type="match status" value="1"/>
</dbReference>
<dbReference type="NCBIfam" id="TIGR00234">
    <property type="entry name" value="tyrS"/>
    <property type="match status" value="1"/>
</dbReference>
<gene>
    <name evidence="12" type="ORF">BV898_01116</name>
</gene>
<dbReference type="AlphaFoldDB" id="A0A1W0XDM8"/>